<comment type="caution">
    <text evidence="2">The sequence shown here is derived from an EMBL/GenBank/DDBJ whole genome shotgun (WGS) entry which is preliminary data.</text>
</comment>
<feature type="region of interest" description="Disordered" evidence="1">
    <location>
        <begin position="196"/>
        <end position="219"/>
    </location>
</feature>
<organism evidence="2 3">
    <name type="scientific">Deinococcus terrestris</name>
    <dbReference type="NCBI Taxonomy" id="2651870"/>
    <lineage>
        <taxon>Bacteria</taxon>
        <taxon>Thermotogati</taxon>
        <taxon>Deinococcota</taxon>
        <taxon>Deinococci</taxon>
        <taxon>Deinococcales</taxon>
        <taxon>Deinococcaceae</taxon>
        <taxon>Deinococcus</taxon>
    </lineage>
</organism>
<feature type="compositionally biased region" description="Pro residues" evidence="1">
    <location>
        <begin position="603"/>
        <end position="617"/>
    </location>
</feature>
<gene>
    <name evidence="2" type="ORF">F8S09_07025</name>
</gene>
<accession>A0A7X1TR55</accession>
<evidence type="ECO:0008006" key="4">
    <source>
        <dbReference type="Google" id="ProtNLM"/>
    </source>
</evidence>
<evidence type="ECO:0000313" key="2">
    <source>
        <dbReference type="EMBL" id="MPY66448.1"/>
    </source>
</evidence>
<sequence length="765" mass="81918">MTERLRDGDDQPAQQPTLRVLGHVYLWGAGPLPAVSSKGLALLTYLALEARPHHREHLANLLWDTADAMANLRVELVRLRQRGVSLPARQPMLSLPGATDLTEWEALPDPSQGDGEVLEWLAPLRGPVLSGLEDLGTTAFREWLDGQRGALHDRIEARLSRVAGALAARGQASGVRLIEARAEALGLHLSVPVPAALPPAPPEAPEPHPSNSPASGLHWPEPEARLREVLGRILEGHTPHLLLLRGRGGTRRGLIARLTCHTPWQTVQVQASTDPLLWQQSLRLHLRRLLPAASAPAASDPLLDPLLELAGLFSALQTPLLLVLHDLSPQTPGLHPLLSFLLDLPAPIAVMVTVTSEAAEAGLRPLLRRAAGARLEVLNLPPLGVSAVTGALQARRPASLASAALEDDRVLATRLVQCSEGYLPYLDVLLAADPPRLEHRLPEGVRDLLLAELGPLTAPDLDRWARLAQIHGRFDPATAQALLGEGAGTLLLTPTARSVLVPVPRTEALVWPEPMSPQLTWPQLTGRADDAQGHLGFAHELTRSALASLLPPHERHAARRTLARHFQTTDPARSLLYAERAQCPDLAEQARAALPELTAPALPRGPQPRPVPAPEAPPSHAGRDGWTAGGYRVAFEDGRLRILRRGHPGLPPLLTLCFPGSAPAWSLTLRHDLAASGRPAAHWPPNFVLGVRVGSGPRVVYSTEPVPDHFSDGVEHVFGGVLTPGCWLGLSGPGGTGPLELSVRAVDSALTLGALSWGNHRLGGQ</sequence>
<protein>
    <recommendedName>
        <fullName evidence="4">SARP family transcriptional regulator</fullName>
    </recommendedName>
</protein>
<proteinExistence type="predicted"/>
<dbReference type="Proteomes" id="UP000484842">
    <property type="component" value="Unassembled WGS sequence"/>
</dbReference>
<feature type="compositionally biased region" description="Pro residues" evidence="1">
    <location>
        <begin position="196"/>
        <end position="210"/>
    </location>
</feature>
<dbReference type="AlphaFoldDB" id="A0A7X1TR55"/>
<name>A0A7X1TR55_9DEIO</name>
<feature type="region of interest" description="Disordered" evidence="1">
    <location>
        <begin position="599"/>
        <end position="626"/>
    </location>
</feature>
<dbReference type="RefSeq" id="WP_152870525.1">
    <property type="nucleotide sequence ID" value="NZ_WBSL01000002.1"/>
</dbReference>
<keyword evidence="3" id="KW-1185">Reference proteome</keyword>
<reference evidence="2 3" key="1">
    <citation type="submission" date="2019-10" db="EMBL/GenBank/DDBJ databases">
        <title>Deinococcus sp. isolated from soil.</title>
        <authorList>
            <person name="Li Y."/>
            <person name="Wang J."/>
        </authorList>
    </citation>
    <scope>NUCLEOTIDE SEQUENCE [LARGE SCALE GENOMIC DNA]</scope>
    <source>
        <strain evidence="2 3">SDU3-2</strain>
    </source>
</reference>
<evidence type="ECO:0000256" key="1">
    <source>
        <dbReference type="SAM" id="MobiDB-lite"/>
    </source>
</evidence>
<dbReference type="EMBL" id="WBSL01000002">
    <property type="protein sequence ID" value="MPY66448.1"/>
    <property type="molecule type" value="Genomic_DNA"/>
</dbReference>
<evidence type="ECO:0000313" key="3">
    <source>
        <dbReference type="Proteomes" id="UP000484842"/>
    </source>
</evidence>